<evidence type="ECO:0000259" key="2">
    <source>
        <dbReference type="Pfam" id="PF02018"/>
    </source>
</evidence>
<feature type="domain" description="Gp58-like" evidence="3">
    <location>
        <begin position="829"/>
        <end position="1020"/>
    </location>
</feature>
<reference evidence="5 7" key="1">
    <citation type="submission" date="2024-01" db="EMBL/GenBank/DDBJ databases">
        <title>Description of Streptococcus dentalis sp. nov., Streptococcus gingivalis sp. nov., Streptococcus lingualis sp. nov. isolated from human oral cavity.</title>
        <authorList>
            <person name="Choi Y.S."/>
            <person name="Goo B.J."/>
            <person name="Bae J.W."/>
        </authorList>
    </citation>
    <scope>NUCLEOTIDE SEQUENCE [LARGE SCALE GENOMIC DNA]</scope>
    <source>
        <strain evidence="5 7">S2</strain>
    </source>
</reference>
<keyword evidence="7" id="KW-1185">Reference proteome</keyword>
<dbReference type="EMBL" id="JAYKTO010000002">
    <property type="protein sequence ID" value="MEB3521054.1"/>
    <property type="molecule type" value="Genomic_DNA"/>
</dbReference>
<comment type="caution">
    <text evidence="5">The sequence shown here is derived from an EMBL/GenBank/DDBJ whole genome shotgun (WGS) entry which is preliminary data.</text>
</comment>
<dbReference type="Pfam" id="PF02018">
    <property type="entry name" value="CBM_4_9"/>
    <property type="match status" value="1"/>
</dbReference>
<evidence type="ECO:0000313" key="4">
    <source>
        <dbReference type="EMBL" id="MEB3518987.1"/>
    </source>
</evidence>
<gene>
    <name evidence="4" type="ORF">SM122_00020</name>
    <name evidence="5" type="ORF">SM122_06375</name>
    <name evidence="6" type="ORF">SM122_10900</name>
</gene>
<dbReference type="EMBL" id="JAYKTO010000001">
    <property type="protein sequence ID" value="MEB3518987.1"/>
    <property type="molecule type" value="Genomic_DNA"/>
</dbReference>
<evidence type="ECO:0000313" key="5">
    <source>
        <dbReference type="EMBL" id="MEB3520214.1"/>
    </source>
</evidence>
<dbReference type="NCBIfam" id="TIGR01665">
    <property type="entry name" value="put_anti_recept"/>
    <property type="match status" value="1"/>
</dbReference>
<proteinExistence type="predicted"/>
<evidence type="ECO:0000313" key="7">
    <source>
        <dbReference type="Proteomes" id="UP001308656"/>
    </source>
</evidence>
<dbReference type="InterPro" id="IPR007119">
    <property type="entry name" value="Phage_tail_spike_N"/>
</dbReference>
<sequence length="1111" mass="124671">MRPILFNKNEQSFDTYGLGELNVTKGTVTRERNGNYTLYSEIPTNDPMVATLEKEMKLKADAGLRTKNQTFEISRIVKDSSNIVKIYGQHISHKLEYMGLVNGRPFSGSAFTALAIWHNATIGDLRFDVWSDIQTTGKGVFDISKMENARLALGGVEGSILDIYGGEYEFDNTTVRLHKQLGRTAPTVLEYGRNILSAELDETIESAYTSVLPFATYTPDKPEGDTSDNQPDPVTVTLPENYVDSKYKALYAHRRIKVVDFSSEFKSDSKSKDIPTPDKLRKLATDYMEHNAIGKPKINIKIEYADLAKTLDYADNGWIEELELCDIVPIYYPQIGLTDETAKVTTVTYDFVNERNESVEFGDIGTNVRATMQSGLAGKVDDIAKAQQDFENSLPDYLLNAQGNKVWYNRPDDKEHKIGDIWFEKNGLYDRMYVWNGSQWEKRIDTEDVDKIKKEVDKQLEQAKQSTAIEIEKANAKAQEALIKAGTIPDTATLSDRIKTLILNSPDLSRKVTETFNNADNGDTIYSKVYSKVAKNFASRDQFENLDRAQNDQGRDLLTLSKKIETQTVEFNKLTESNKLYERILGTSETGAPDKLSRLVMSSEIFQTEVGKYVTDDNNLIVNSMTMATNTLVGNNNPNASVSVTDGIFTIKAQGLTDYNWTGFTLPIYVRKIYKGETYTLGFKYRIREYPDVSFAFNIKNHGLNKTLTWSNIGENRPPLNEWQEFQKTFTMTEDFTFGEDKNYPFYIFLSKNGWIEFKEPILVRGSNTGPYKPSQFDDAYKASNEAKVLASDAQAKAIQVAQGTEAVRTQMSLLAGSWAVRNLNNNGDVLNSINLLANGTNRIDGSLTHITGQTKIDNAVIKDGMIANLNADKIVGGTIDASQVNVINVNASNVLAGTLTGMTVRGGRIEGLNGKMYIDLQNSQYNVLNNEATIRRIDDTNSSQFIKLTKSGFVAERFRDSNAALMVLGTNHNKDPKEVERHDNETFAGIRLWSGKGNGTEESLTEFVGDRVLIYNNGRYRSPWNFHGNTNDGNAYLIPMNQNGVKHFIGRGDFFLEGIYSRKFYMSGGIDIGDYIWDLLTCFGEMAKNNMLGGAKTHITGVLRKRGYRI</sequence>
<feature type="domain" description="CBM-cenC" evidence="2">
    <location>
        <begin position="638"/>
        <end position="749"/>
    </location>
</feature>
<dbReference type="InterPro" id="IPR012892">
    <property type="entry name" value="Gp58"/>
</dbReference>
<dbReference type="Pfam" id="PF07902">
    <property type="entry name" value="Gp58"/>
    <property type="match status" value="1"/>
</dbReference>
<protein>
    <submittedName>
        <fullName evidence="5">Phage tail spike protein</fullName>
    </submittedName>
</protein>
<dbReference type="RefSeq" id="WP_324737656.1">
    <property type="nucleotide sequence ID" value="NZ_JAYKTO010000001.1"/>
</dbReference>
<evidence type="ECO:0000256" key="1">
    <source>
        <dbReference type="ARBA" id="ARBA00022801"/>
    </source>
</evidence>
<keyword evidence="1" id="KW-0378">Hydrolase</keyword>
<name>A0ABU6B8V5_9STRE</name>
<dbReference type="EMBL" id="JAYKTO010000001">
    <property type="protein sequence ID" value="MEB3520214.1"/>
    <property type="molecule type" value="Genomic_DNA"/>
</dbReference>
<dbReference type="InterPro" id="IPR003305">
    <property type="entry name" value="CenC_carb-bd"/>
</dbReference>
<accession>A0ABU6B8V5</accession>
<dbReference type="Proteomes" id="UP001308656">
    <property type="component" value="Unassembled WGS sequence"/>
</dbReference>
<dbReference type="Gene3D" id="2.60.120.260">
    <property type="entry name" value="Galactose-binding domain-like"/>
    <property type="match status" value="1"/>
</dbReference>
<evidence type="ECO:0000259" key="3">
    <source>
        <dbReference type="Pfam" id="PF07902"/>
    </source>
</evidence>
<evidence type="ECO:0000313" key="6">
    <source>
        <dbReference type="EMBL" id="MEB3521054.1"/>
    </source>
</evidence>
<organism evidence="5 7">
    <name type="scientific">Streptococcus gingivalis</name>
    <dbReference type="NCBI Taxonomy" id="3111861"/>
    <lineage>
        <taxon>Bacteria</taxon>
        <taxon>Bacillati</taxon>
        <taxon>Bacillota</taxon>
        <taxon>Bacilli</taxon>
        <taxon>Lactobacillales</taxon>
        <taxon>Streptococcaceae</taxon>
        <taxon>Streptococcus</taxon>
    </lineage>
</organism>